<dbReference type="EMBL" id="APKE01000021">
    <property type="protein sequence ID" value="KAF0675883.1"/>
    <property type="molecule type" value="Genomic_DNA"/>
</dbReference>
<keyword evidence="2" id="KW-1185">Reference proteome</keyword>
<dbReference type="Proteomes" id="UP000698242">
    <property type="component" value="Unassembled WGS sequence"/>
</dbReference>
<evidence type="ECO:0000313" key="2">
    <source>
        <dbReference type="Proteomes" id="UP000698242"/>
    </source>
</evidence>
<proteinExistence type="predicted"/>
<gene>
    <name evidence="1" type="ORF">PMES_01773</name>
</gene>
<dbReference type="OrthoDB" id="5174394at2"/>
<sequence length="402" mass="44506">MSGWRVTQLTFGSDAGRFHAHSYYDIPVMNPEGSMLVGFETRFTGRHPEPGDAVGIGIVETDRPGSWREIGTSTAWSWQQGPMAQFVPGAREIAWNERGADGFAARLHDIASGTSRSLSRPLYAIAPDGRSGLSVNMTRLDTLRPGYGYAALPEAGAEAVRARLPEDDGVWRVPLDGAATELLLPLARAAEFLMSQLPLRERLRHRMARYHYWFNHVKIAPGGTRFTVKLRWRRLSGGWNGTQGVSLTCGMDGRDLRLLAAATSHVLWLDDRRLYFYDERRRDMPIFEDRAPRGHRVGQLGAGVITANVHLRHLPPGPPPPGKLPPRILFDTPYSEEVSLLEMGTEGGAVPLRIDSFSGHVPARGAFRCDLHPCPDASGQRIALSSMRDGGRQIYIAVREET</sequence>
<evidence type="ECO:0000313" key="1">
    <source>
        <dbReference type="EMBL" id="KAF0675883.1"/>
    </source>
</evidence>
<name>A0A921TCN6_9RHOB</name>
<reference evidence="1" key="1">
    <citation type="submission" date="2013-03" db="EMBL/GenBank/DDBJ databases">
        <title>Genome Sequence of the Profundibacterium mesophilum strain KAUST100406-0324T from Red Sea, a novel genus in the family Rhodobacteraceae.</title>
        <authorList>
            <person name="Essack M."/>
            <person name="Alam I."/>
            <person name="Lafi F."/>
            <person name="Alawi W."/>
            <person name="Kamanu F."/>
            <person name="Al-Suwailem A."/>
            <person name="Lee O.O."/>
            <person name="Xu Y."/>
            <person name="Bajic V."/>
            <person name="Qian P.-Y."/>
            <person name="Archer J."/>
        </authorList>
    </citation>
    <scope>NUCLEOTIDE SEQUENCE</scope>
    <source>
        <strain evidence="1">KAUST100406-0324</strain>
    </source>
</reference>
<accession>A0A921TCN6</accession>
<comment type="caution">
    <text evidence="1">The sequence shown here is derived from an EMBL/GenBank/DDBJ whole genome shotgun (WGS) entry which is preliminary data.</text>
</comment>
<dbReference type="AlphaFoldDB" id="A0A921TCN6"/>
<protein>
    <submittedName>
        <fullName evidence="1">Uncharacterized protein</fullName>
    </submittedName>
</protein>
<organism evidence="1 2">
    <name type="scientific">Profundibacterium mesophilum KAUST100406-0324</name>
    <dbReference type="NCBI Taxonomy" id="1037889"/>
    <lineage>
        <taxon>Bacteria</taxon>
        <taxon>Pseudomonadati</taxon>
        <taxon>Pseudomonadota</taxon>
        <taxon>Alphaproteobacteria</taxon>
        <taxon>Rhodobacterales</taxon>
        <taxon>Roseobacteraceae</taxon>
        <taxon>Profundibacterium</taxon>
    </lineage>
</organism>
<dbReference type="RefSeq" id="WP_159965341.1">
    <property type="nucleotide sequence ID" value="NZ_APKE01000021.1"/>
</dbReference>